<dbReference type="Proteomes" id="UP000192578">
    <property type="component" value="Unassembled WGS sequence"/>
</dbReference>
<reference evidence="2" key="1">
    <citation type="submission" date="2017-01" db="EMBL/GenBank/DDBJ databases">
        <title>Comparative genomics of anhydrobiosis in the tardigrade Hypsibius dujardini.</title>
        <authorList>
            <person name="Yoshida Y."/>
            <person name="Koutsovoulos G."/>
            <person name="Laetsch D."/>
            <person name="Stevens L."/>
            <person name="Kumar S."/>
            <person name="Horikawa D."/>
            <person name="Ishino K."/>
            <person name="Komine S."/>
            <person name="Tomita M."/>
            <person name="Blaxter M."/>
            <person name="Arakawa K."/>
        </authorList>
    </citation>
    <scope>NUCLEOTIDE SEQUENCE [LARGE SCALE GENOMIC DNA]</scope>
    <source>
        <strain evidence="2">Z151</strain>
    </source>
</reference>
<accession>A0A1W0WLE1</accession>
<organism evidence="1 2">
    <name type="scientific">Hypsibius exemplaris</name>
    <name type="common">Freshwater tardigrade</name>
    <dbReference type="NCBI Taxonomy" id="2072580"/>
    <lineage>
        <taxon>Eukaryota</taxon>
        <taxon>Metazoa</taxon>
        <taxon>Ecdysozoa</taxon>
        <taxon>Tardigrada</taxon>
        <taxon>Eutardigrada</taxon>
        <taxon>Parachela</taxon>
        <taxon>Hypsibioidea</taxon>
        <taxon>Hypsibiidae</taxon>
        <taxon>Hypsibius</taxon>
    </lineage>
</organism>
<keyword evidence="2" id="KW-1185">Reference proteome</keyword>
<protein>
    <submittedName>
        <fullName evidence="1">Uncharacterized protein</fullName>
    </submittedName>
</protein>
<dbReference type="EMBL" id="MTYJ01000080">
    <property type="protein sequence ID" value="OQV15992.1"/>
    <property type="molecule type" value="Genomic_DNA"/>
</dbReference>
<sequence>MILPNQPRTLPLHHTSAAHCIVPATLDPKRPFEKLEWHIHNHRPLLSSFFSGSQPETSAPQYFVTSLGRYSSLTSGSSSNTHPTNTMLPSICLSRNHHQFYGVWYKRDFDFVAALQCSVNFNGTAATGVLDTGIGIYLVSREFVDRPGSLQYSGRGPNVSKADGV</sequence>
<evidence type="ECO:0000313" key="2">
    <source>
        <dbReference type="Proteomes" id="UP000192578"/>
    </source>
</evidence>
<proteinExistence type="predicted"/>
<dbReference type="AlphaFoldDB" id="A0A1W0WLE1"/>
<gene>
    <name evidence="1" type="ORF">BV898_09912</name>
</gene>
<name>A0A1W0WLE1_HYPEX</name>
<evidence type="ECO:0000313" key="1">
    <source>
        <dbReference type="EMBL" id="OQV15992.1"/>
    </source>
</evidence>
<comment type="caution">
    <text evidence="1">The sequence shown here is derived from an EMBL/GenBank/DDBJ whole genome shotgun (WGS) entry which is preliminary data.</text>
</comment>